<feature type="chain" id="PRO_5046440584" evidence="2">
    <location>
        <begin position="32"/>
        <end position="100"/>
    </location>
</feature>
<evidence type="ECO:0000313" key="3">
    <source>
        <dbReference type="EMBL" id="MFD2056038.1"/>
    </source>
</evidence>
<feature type="signal peptide" evidence="2">
    <location>
        <begin position="1"/>
        <end position="31"/>
    </location>
</feature>
<dbReference type="Proteomes" id="UP001597349">
    <property type="component" value="Unassembled WGS sequence"/>
</dbReference>
<comment type="caution">
    <text evidence="3">The sequence shown here is derived from an EMBL/GenBank/DDBJ whole genome shotgun (WGS) entry which is preliminary data.</text>
</comment>
<proteinExistence type="predicted"/>
<feature type="region of interest" description="Disordered" evidence="1">
    <location>
        <begin position="28"/>
        <end position="72"/>
    </location>
</feature>
<sequence>MTDTHPSRTFHRVIAVVVVALAGLMSGTALAGDSSPPAQKGTLPGVTGEYRIAKPAPGPDPDDAFPSNGNGQFKIGNTDVRISGSITVDVGTGGIGLPRN</sequence>
<dbReference type="RefSeq" id="WP_379022838.1">
    <property type="nucleotide sequence ID" value="NZ_JBHUGY010000036.1"/>
</dbReference>
<reference evidence="4" key="1">
    <citation type="journal article" date="2019" name="Int. J. Syst. Evol. Microbiol.">
        <title>The Global Catalogue of Microorganisms (GCM) 10K type strain sequencing project: providing services to taxonomists for standard genome sequencing and annotation.</title>
        <authorList>
            <consortium name="The Broad Institute Genomics Platform"/>
            <consortium name="The Broad Institute Genome Sequencing Center for Infectious Disease"/>
            <person name="Wu L."/>
            <person name="Ma J."/>
        </authorList>
    </citation>
    <scope>NUCLEOTIDE SEQUENCE [LARGE SCALE GENOMIC DNA]</scope>
    <source>
        <strain evidence="4">CGMCC 1.16226</strain>
    </source>
</reference>
<evidence type="ECO:0000256" key="1">
    <source>
        <dbReference type="SAM" id="MobiDB-lite"/>
    </source>
</evidence>
<evidence type="ECO:0000313" key="4">
    <source>
        <dbReference type="Proteomes" id="UP001597349"/>
    </source>
</evidence>
<dbReference type="EMBL" id="JBHUGY010000036">
    <property type="protein sequence ID" value="MFD2056038.1"/>
    <property type="molecule type" value="Genomic_DNA"/>
</dbReference>
<accession>A0ABW4WJ02</accession>
<keyword evidence="2" id="KW-0732">Signal</keyword>
<evidence type="ECO:0000256" key="2">
    <source>
        <dbReference type="SAM" id="SignalP"/>
    </source>
</evidence>
<keyword evidence="4" id="KW-1185">Reference proteome</keyword>
<name>A0ABW4WJ02_9HYPH</name>
<organism evidence="3 4">
    <name type="scientific">Mesorhizobium calcicola</name>
    <dbReference type="NCBI Taxonomy" id="1300310"/>
    <lineage>
        <taxon>Bacteria</taxon>
        <taxon>Pseudomonadati</taxon>
        <taxon>Pseudomonadota</taxon>
        <taxon>Alphaproteobacteria</taxon>
        <taxon>Hyphomicrobiales</taxon>
        <taxon>Phyllobacteriaceae</taxon>
        <taxon>Mesorhizobium</taxon>
    </lineage>
</organism>
<gene>
    <name evidence="3" type="ORF">ACFSQT_24120</name>
</gene>
<protein>
    <submittedName>
        <fullName evidence="3">Uncharacterized protein</fullName>
    </submittedName>
</protein>